<keyword evidence="2" id="KW-0808">Transferase</keyword>
<evidence type="ECO:0000313" key="2">
    <source>
        <dbReference type="EMBL" id="PSB53178.1"/>
    </source>
</evidence>
<dbReference type="OrthoDB" id="9772751at2"/>
<dbReference type="AlphaFoldDB" id="A0A2T1G7F3"/>
<dbReference type="SUPFAM" id="SSF53335">
    <property type="entry name" value="S-adenosyl-L-methionine-dependent methyltransferases"/>
    <property type="match status" value="1"/>
</dbReference>
<dbReference type="GO" id="GO:0032259">
    <property type="term" value="P:methylation"/>
    <property type="evidence" value="ECO:0007669"/>
    <property type="project" value="UniProtKB-KW"/>
</dbReference>
<keyword evidence="2" id="KW-0489">Methyltransferase</keyword>
<evidence type="ECO:0000313" key="3">
    <source>
        <dbReference type="Proteomes" id="UP000238937"/>
    </source>
</evidence>
<dbReference type="Gene3D" id="3.40.50.150">
    <property type="entry name" value="Vaccinia Virus protein VP39"/>
    <property type="match status" value="1"/>
</dbReference>
<reference evidence="2 3" key="1">
    <citation type="submission" date="2018-03" db="EMBL/GenBank/DDBJ databases">
        <title>The ancient ancestry and fast evolution of plastids.</title>
        <authorList>
            <person name="Moore K.R."/>
            <person name="Magnabosco C."/>
            <person name="Momper L."/>
            <person name="Gold D.A."/>
            <person name="Bosak T."/>
            <person name="Fournier G.P."/>
        </authorList>
    </citation>
    <scope>NUCLEOTIDE SEQUENCE [LARGE SCALE GENOMIC DNA]</scope>
    <source>
        <strain evidence="2 3">CCALA 037</strain>
    </source>
</reference>
<dbReference type="InterPro" id="IPR041698">
    <property type="entry name" value="Methyltransf_25"/>
</dbReference>
<dbReference type="Proteomes" id="UP000238937">
    <property type="component" value="Unassembled WGS sequence"/>
</dbReference>
<dbReference type="Pfam" id="PF13649">
    <property type="entry name" value="Methyltransf_25"/>
    <property type="match status" value="1"/>
</dbReference>
<gene>
    <name evidence="2" type="ORF">C7B77_19810</name>
</gene>
<proteinExistence type="predicted"/>
<feature type="domain" description="Methyltransferase" evidence="1">
    <location>
        <begin position="40"/>
        <end position="128"/>
    </location>
</feature>
<dbReference type="GO" id="GO:0008168">
    <property type="term" value="F:methyltransferase activity"/>
    <property type="evidence" value="ECO:0007669"/>
    <property type="project" value="UniProtKB-KW"/>
</dbReference>
<evidence type="ECO:0000259" key="1">
    <source>
        <dbReference type="Pfam" id="PF13649"/>
    </source>
</evidence>
<dbReference type="InterPro" id="IPR029063">
    <property type="entry name" value="SAM-dependent_MTases_sf"/>
</dbReference>
<name>A0A2T1G7F3_9CYAN</name>
<dbReference type="EMBL" id="PVWO01000306">
    <property type="protein sequence ID" value="PSB53178.1"/>
    <property type="molecule type" value="Genomic_DNA"/>
</dbReference>
<organism evidence="2 3">
    <name type="scientific">Chamaesiphon polymorphus CCALA 037</name>
    <dbReference type="NCBI Taxonomy" id="2107692"/>
    <lineage>
        <taxon>Bacteria</taxon>
        <taxon>Bacillati</taxon>
        <taxon>Cyanobacteriota</taxon>
        <taxon>Cyanophyceae</taxon>
        <taxon>Gomontiellales</taxon>
        <taxon>Chamaesiphonaceae</taxon>
        <taxon>Chamaesiphon</taxon>
    </lineage>
</organism>
<comment type="caution">
    <text evidence="2">The sequence shown here is derived from an EMBL/GenBank/DDBJ whole genome shotgun (WGS) entry which is preliminary data.</text>
</comment>
<keyword evidence="3" id="KW-1185">Reference proteome</keyword>
<sequence length="245" mass="26971">MTTYNPIDLLFGGMEKLSPGGNEHTRHVLRLLPTQQFRVIVDAGCGTGRQTMVLAQELSTLVNAVDAHEPFLTDLSGYAKSAGIDRFIQTHCLDMQQIPSVFPQIDLLWSEGAAYNIGFANALTTWAAAIAKNGFAVVSELSWLKEQIPVAVSDFFGSGYPDMKSIPQNLAIAEAAGYTLITTYILPKAAWIEGYYDVLEPRATALVSHPDSSVRNLAIETLKEIDTFNHSEDSYGYVFYVLQRT</sequence>
<accession>A0A2T1G7F3</accession>
<protein>
    <submittedName>
        <fullName evidence="2">Class I SAM-dependent methyltransferase</fullName>
    </submittedName>
</protein>
<dbReference type="RefSeq" id="WP_106308785.1">
    <property type="nucleotide sequence ID" value="NZ_PVWO01000306.1"/>
</dbReference>